<name>W6JPK7_9POXV</name>
<proteinExistence type="predicted"/>
<organism evidence="1 2">
    <name type="scientific">Alphaentomopoxvirus acuprea</name>
    <dbReference type="NCBI Taxonomy" id="62099"/>
    <lineage>
        <taxon>Viruses</taxon>
        <taxon>Varidnaviria</taxon>
        <taxon>Bamfordvirae</taxon>
        <taxon>Nucleocytoviricota</taxon>
        <taxon>Pokkesviricetes</taxon>
        <taxon>Chitovirales</taxon>
        <taxon>Poxviridae</taxon>
        <taxon>Entomopoxvirinae</taxon>
        <taxon>Alphaentomopoxvirus</taxon>
    </lineage>
</organism>
<dbReference type="Proteomes" id="UP000174145">
    <property type="component" value="Segment"/>
</dbReference>
<protein>
    <submittedName>
        <fullName evidence="1">Uncharacterized protein</fullName>
    </submittedName>
</protein>
<reference evidence="1 2" key="1">
    <citation type="journal article" date="2014" name="Virology">
        <title>The complete genome sequence of the Alphaentomopoxvirus Anomala cuprea entomopoxvirus, including its terminal hairpin loop sequences, suggests a potentially unique mode of apoptosis inhibition and mode of DNA replication.</title>
        <authorList>
            <person name="Mitsuhashi W."/>
            <person name="Miyamoto K."/>
            <person name="Wada S."/>
        </authorList>
    </citation>
    <scope>NUCLEOTIDE SEQUENCE [LARGE SCALE GENOMIC DNA]</scope>
    <source>
        <strain evidence="1">CV6M</strain>
    </source>
</reference>
<accession>W6JPK7</accession>
<sequence>MLSNIETEFNTIYNVLKSKSPNGIKFDNMDIKISEDGKTYFSVNYNILDDNLFPKAIPKNIKNAKSMLQKYFNTDTNINVKSISILLSKNNNDILRKWQVIYTIHIDY</sequence>
<dbReference type="EMBL" id="AP013055">
    <property type="protein sequence ID" value="BAO49449.1"/>
    <property type="molecule type" value="Genomic_DNA"/>
</dbReference>
<evidence type="ECO:0000313" key="1">
    <source>
        <dbReference type="EMBL" id="BAO49449.1"/>
    </source>
</evidence>
<evidence type="ECO:0000313" key="2">
    <source>
        <dbReference type="Proteomes" id="UP000174145"/>
    </source>
</evidence>
<dbReference type="RefSeq" id="YP_009001562.1">
    <property type="nucleotide sequence ID" value="NC_023426.1"/>
</dbReference>
<dbReference type="GeneID" id="18263518"/>
<keyword evidence="2" id="KW-1185">Reference proteome</keyword>
<dbReference type="KEGG" id="vg:18263518"/>